<evidence type="ECO:0000313" key="1">
    <source>
        <dbReference type="EMBL" id="KJE90118.1"/>
    </source>
</evidence>
<dbReference type="EMBL" id="KE346361">
    <property type="protein sequence ID" value="KJE90118.1"/>
    <property type="molecule type" value="Genomic_DNA"/>
</dbReference>
<proteinExistence type="predicted"/>
<protein>
    <submittedName>
        <fullName evidence="1">Uncharacterized protein</fullName>
    </submittedName>
</protein>
<keyword evidence="2" id="KW-1185">Reference proteome</keyword>
<dbReference type="Proteomes" id="UP000008743">
    <property type="component" value="Unassembled WGS sequence"/>
</dbReference>
<name>A0A0D2WKK3_CAPO3</name>
<gene>
    <name evidence="1" type="ORF">CAOG_009429</name>
</gene>
<organism evidence="1 2">
    <name type="scientific">Capsaspora owczarzaki (strain ATCC 30864)</name>
    <dbReference type="NCBI Taxonomy" id="595528"/>
    <lineage>
        <taxon>Eukaryota</taxon>
        <taxon>Filasterea</taxon>
        <taxon>Capsaspora</taxon>
    </lineage>
</organism>
<evidence type="ECO:0000313" key="2">
    <source>
        <dbReference type="Proteomes" id="UP000008743"/>
    </source>
</evidence>
<reference evidence="2" key="1">
    <citation type="submission" date="2011-02" db="EMBL/GenBank/DDBJ databases">
        <title>The Genome Sequence of Capsaspora owczarzaki ATCC 30864.</title>
        <authorList>
            <person name="Russ C."/>
            <person name="Cuomo C."/>
            <person name="Burger G."/>
            <person name="Gray M.W."/>
            <person name="Holland P.W.H."/>
            <person name="King N."/>
            <person name="Lang F.B.F."/>
            <person name="Roger A.J."/>
            <person name="Ruiz-Trillo I."/>
            <person name="Young S.K."/>
            <person name="Zeng Q."/>
            <person name="Gargeya S."/>
            <person name="Alvarado L."/>
            <person name="Berlin A."/>
            <person name="Chapman S.B."/>
            <person name="Chen Z."/>
            <person name="Freedman E."/>
            <person name="Gellesch M."/>
            <person name="Goldberg J."/>
            <person name="Griggs A."/>
            <person name="Gujja S."/>
            <person name="Heilman E."/>
            <person name="Heiman D."/>
            <person name="Howarth C."/>
            <person name="Mehta T."/>
            <person name="Neiman D."/>
            <person name="Pearson M."/>
            <person name="Roberts A."/>
            <person name="Saif S."/>
            <person name="Shea T."/>
            <person name="Shenoy N."/>
            <person name="Sisk P."/>
            <person name="Stolte C."/>
            <person name="Sykes S."/>
            <person name="White J."/>
            <person name="Yandava C."/>
            <person name="Haas B."/>
            <person name="Nusbaum C."/>
            <person name="Birren B."/>
        </authorList>
    </citation>
    <scope>NUCLEOTIDE SEQUENCE</scope>
    <source>
        <strain evidence="2">ATCC 30864</strain>
    </source>
</reference>
<dbReference type="AlphaFoldDB" id="A0A0D2WKK3"/>
<sequence length="145" mass="15493">MASVSLWVARRMVSVSREAVTMVVVVVESIGLRKRAIDDLKSVKRVLMWAKSAARRASMRAVPLALEARIEARNFGADETGTGASETKLAGAEAVTAAPAAAGRSAAGMREAGRRMGATRHGLAKQEGRVLRVRRTRPTIERAIG</sequence>
<dbReference type="InParanoid" id="A0A0D2WKK3"/>
<accession>A0A0D2WKK3</accession>